<keyword evidence="1" id="KW-1133">Transmembrane helix</keyword>
<comment type="caution">
    <text evidence="2">The sequence shown here is derived from an EMBL/GenBank/DDBJ whole genome shotgun (WGS) entry which is preliminary data.</text>
</comment>
<evidence type="ECO:0000256" key="1">
    <source>
        <dbReference type="SAM" id="Phobius"/>
    </source>
</evidence>
<organism evidence="2 3">
    <name type="scientific">Gordonia soli NBRC 108243</name>
    <dbReference type="NCBI Taxonomy" id="1223545"/>
    <lineage>
        <taxon>Bacteria</taxon>
        <taxon>Bacillati</taxon>
        <taxon>Actinomycetota</taxon>
        <taxon>Actinomycetes</taxon>
        <taxon>Mycobacteriales</taxon>
        <taxon>Gordoniaceae</taxon>
        <taxon>Gordonia</taxon>
    </lineage>
</organism>
<reference evidence="2 3" key="1">
    <citation type="submission" date="2013-01" db="EMBL/GenBank/DDBJ databases">
        <title>Whole genome shotgun sequence of Gordonia soli NBRC 108243.</title>
        <authorList>
            <person name="Isaki-Nakamura S."/>
            <person name="Hosoyama A."/>
            <person name="Tsuchikane K."/>
            <person name="Ando Y."/>
            <person name="Baba S."/>
            <person name="Ohji S."/>
            <person name="Hamada M."/>
            <person name="Tamura T."/>
            <person name="Yamazoe A."/>
            <person name="Yamazaki S."/>
            <person name="Fujita N."/>
        </authorList>
    </citation>
    <scope>NUCLEOTIDE SEQUENCE [LARGE SCALE GENOMIC DNA]</scope>
    <source>
        <strain evidence="2 3">NBRC 108243</strain>
    </source>
</reference>
<sequence>MLQVIHDNPELIIIVLLVAAFVIAWVVWTVEVVWIAIVMIRSAIARRRSRRCP</sequence>
<dbReference type="RefSeq" id="WP_007625164.1">
    <property type="nucleotide sequence ID" value="NZ_BANX01000041.1"/>
</dbReference>
<protein>
    <submittedName>
        <fullName evidence="2">Uncharacterized protein</fullName>
    </submittedName>
</protein>
<gene>
    <name evidence="2" type="ORF">GS4_41_00580</name>
</gene>
<dbReference type="Proteomes" id="UP000011666">
    <property type="component" value="Unassembled WGS sequence"/>
</dbReference>
<dbReference type="STRING" id="1223545.GS4_41_00580"/>
<dbReference type="EMBL" id="BANX01000041">
    <property type="protein sequence ID" value="GAC70810.1"/>
    <property type="molecule type" value="Genomic_DNA"/>
</dbReference>
<evidence type="ECO:0000313" key="3">
    <source>
        <dbReference type="Proteomes" id="UP000011666"/>
    </source>
</evidence>
<evidence type="ECO:0000313" key="2">
    <source>
        <dbReference type="EMBL" id="GAC70810.1"/>
    </source>
</evidence>
<name>M0QQ44_9ACTN</name>
<accession>M0QQ44</accession>
<keyword evidence="3" id="KW-1185">Reference proteome</keyword>
<feature type="transmembrane region" description="Helical" evidence="1">
    <location>
        <begin position="12"/>
        <end position="40"/>
    </location>
</feature>
<dbReference type="AlphaFoldDB" id="M0QQ44"/>
<keyword evidence="1" id="KW-0472">Membrane</keyword>
<proteinExistence type="predicted"/>
<keyword evidence="1" id="KW-0812">Transmembrane</keyword>